<feature type="region of interest" description="Disordered" evidence="1">
    <location>
        <begin position="19"/>
        <end position="38"/>
    </location>
</feature>
<accession>A0A8H5M976</accession>
<feature type="compositionally biased region" description="Polar residues" evidence="1">
    <location>
        <begin position="19"/>
        <end position="31"/>
    </location>
</feature>
<dbReference type="PANTHER" id="PTHR34213:SF2">
    <property type="entry name" value="NUCLEAR TRANSPORT FACTOR 2 (NTF2) FAMILY PROTEIN"/>
    <property type="match status" value="1"/>
</dbReference>
<reference evidence="2 3" key="1">
    <citation type="journal article" date="2020" name="ISME J.">
        <title>Uncovering the hidden diversity of litter-decomposition mechanisms in mushroom-forming fungi.</title>
        <authorList>
            <person name="Floudas D."/>
            <person name="Bentzer J."/>
            <person name="Ahren D."/>
            <person name="Johansson T."/>
            <person name="Persson P."/>
            <person name="Tunlid A."/>
        </authorList>
    </citation>
    <scope>NUCLEOTIDE SEQUENCE [LARGE SCALE GENOMIC DNA]</scope>
    <source>
        <strain evidence="2 3">CBS 661.87</strain>
    </source>
</reference>
<organism evidence="2 3">
    <name type="scientific">Tricholomella constricta</name>
    <dbReference type="NCBI Taxonomy" id="117010"/>
    <lineage>
        <taxon>Eukaryota</taxon>
        <taxon>Fungi</taxon>
        <taxon>Dikarya</taxon>
        <taxon>Basidiomycota</taxon>
        <taxon>Agaricomycotina</taxon>
        <taxon>Agaricomycetes</taxon>
        <taxon>Agaricomycetidae</taxon>
        <taxon>Agaricales</taxon>
        <taxon>Tricholomatineae</taxon>
        <taxon>Lyophyllaceae</taxon>
        <taxon>Tricholomella</taxon>
    </lineage>
</organism>
<name>A0A8H5M976_9AGAR</name>
<dbReference type="PANTHER" id="PTHR34213">
    <property type="entry name" value="NUCLEAR TRANSPORT FACTOR 2 (NTF2) FAMILY PROTEIN"/>
    <property type="match status" value="1"/>
</dbReference>
<protein>
    <submittedName>
        <fullName evidence="2">Uncharacterized protein</fullName>
    </submittedName>
</protein>
<evidence type="ECO:0000313" key="2">
    <source>
        <dbReference type="EMBL" id="KAF5385372.1"/>
    </source>
</evidence>
<proteinExistence type="predicted"/>
<gene>
    <name evidence="2" type="ORF">D9615_001224</name>
</gene>
<keyword evidence="3" id="KW-1185">Reference proteome</keyword>
<dbReference type="AlphaFoldDB" id="A0A8H5M976"/>
<dbReference type="OrthoDB" id="2400485at2759"/>
<comment type="caution">
    <text evidence="2">The sequence shown here is derived from an EMBL/GenBank/DDBJ whole genome shotgun (WGS) entry which is preliminary data.</text>
</comment>
<evidence type="ECO:0000313" key="3">
    <source>
        <dbReference type="Proteomes" id="UP000565441"/>
    </source>
</evidence>
<evidence type="ECO:0000256" key="1">
    <source>
        <dbReference type="SAM" id="MobiDB-lite"/>
    </source>
</evidence>
<sequence>MTILIRRLVTQLHRRMSSSLNASGLNPSQSKALKERSAHPHEAKIIQSIKEMYSCSPTDSTFDIYTENAVFHDPVGIAKGVTSIRAQFLGLAKIFSHADIPKFRILENPPHLPANTMLIDQDVAYFRDAKASSPTKTLNSLLTLKLNDSHLVTSHEEQWNHEKSSTSDDGFFGMLNEQRKKLTASLTDTIVGKPKI</sequence>
<dbReference type="EMBL" id="JAACJP010000004">
    <property type="protein sequence ID" value="KAF5385372.1"/>
    <property type="molecule type" value="Genomic_DNA"/>
</dbReference>
<dbReference type="Proteomes" id="UP000565441">
    <property type="component" value="Unassembled WGS sequence"/>
</dbReference>